<dbReference type="InterPro" id="IPR003722">
    <property type="entry name" value="Cbl_synth_CobH/CbiC"/>
</dbReference>
<evidence type="ECO:0000256" key="4">
    <source>
        <dbReference type="ARBA" id="ARBA00023235"/>
    </source>
</evidence>
<dbReference type="GO" id="GO:0009236">
    <property type="term" value="P:cobalamin biosynthetic process"/>
    <property type="evidence" value="ECO:0007669"/>
    <property type="project" value="UniProtKB-UniPathway"/>
</dbReference>
<protein>
    <submittedName>
        <fullName evidence="6">Precorrin-8X methylmutase</fullName>
    </submittedName>
</protein>
<reference evidence="7" key="1">
    <citation type="submission" date="2016-11" db="EMBL/GenBank/DDBJ databases">
        <authorList>
            <person name="Varghese N."/>
            <person name="Submissions S."/>
        </authorList>
    </citation>
    <scope>NUCLEOTIDE SEQUENCE [LARGE SCALE GENOMIC DNA]</scope>
    <source>
        <strain evidence="7">DSM 18802</strain>
    </source>
</reference>
<feature type="domain" description="Cobalamin biosynthesis precorrin-8X methylmutase CobH/CbiC" evidence="5">
    <location>
        <begin position="10"/>
        <end position="202"/>
    </location>
</feature>
<dbReference type="RefSeq" id="WP_073255757.1">
    <property type="nucleotide sequence ID" value="NZ_FRCR01000005.1"/>
</dbReference>
<evidence type="ECO:0000256" key="2">
    <source>
        <dbReference type="ARBA" id="ARBA00009774"/>
    </source>
</evidence>
<evidence type="ECO:0000313" key="7">
    <source>
        <dbReference type="Proteomes" id="UP000184375"/>
    </source>
</evidence>
<keyword evidence="3" id="KW-0169">Cobalamin biosynthesis</keyword>
<dbReference type="EMBL" id="FRCR01000005">
    <property type="protein sequence ID" value="SHM45124.1"/>
    <property type="molecule type" value="Genomic_DNA"/>
</dbReference>
<evidence type="ECO:0000256" key="3">
    <source>
        <dbReference type="ARBA" id="ARBA00022573"/>
    </source>
</evidence>
<dbReference type="SUPFAM" id="SSF63965">
    <property type="entry name" value="Precorrin-8X methylmutase CbiC/CobH"/>
    <property type="match status" value="1"/>
</dbReference>
<proteinExistence type="inferred from homology"/>
<comment type="similarity">
    <text evidence="2">Belongs to the CobH/CbiC family.</text>
</comment>
<accession>A0A1M7IWE4</accession>
<dbReference type="OrthoDB" id="9780708at2"/>
<dbReference type="UniPathway" id="UPA00148"/>
<dbReference type="Proteomes" id="UP000184375">
    <property type="component" value="Unassembled WGS sequence"/>
</dbReference>
<evidence type="ECO:0000256" key="1">
    <source>
        <dbReference type="ARBA" id="ARBA00004953"/>
    </source>
</evidence>
<dbReference type="Gene3D" id="3.40.50.10230">
    <property type="entry name" value="Cobalamin biosynthesis CobH/CbiC, precorrin-8X methylmutase"/>
    <property type="match status" value="1"/>
</dbReference>
<dbReference type="GO" id="GO:0016993">
    <property type="term" value="F:precorrin-8X methylmutase activity"/>
    <property type="evidence" value="ECO:0007669"/>
    <property type="project" value="InterPro"/>
</dbReference>
<keyword evidence="4" id="KW-0413">Isomerase</keyword>
<organism evidence="6 7">
    <name type="scientific">Caldanaerovirga acetigignens</name>
    <dbReference type="NCBI Taxonomy" id="447595"/>
    <lineage>
        <taxon>Bacteria</taxon>
        <taxon>Bacillati</taxon>
        <taxon>Bacillota</taxon>
        <taxon>Clostridia</taxon>
        <taxon>Thermosediminibacterales</taxon>
        <taxon>Thermosediminibacteraceae</taxon>
        <taxon>Caldanaerovirga</taxon>
    </lineage>
</organism>
<dbReference type="Pfam" id="PF02570">
    <property type="entry name" value="CbiC"/>
    <property type="match status" value="1"/>
</dbReference>
<name>A0A1M7IWE4_9FIRM</name>
<dbReference type="AlphaFoldDB" id="A0A1M7IWE4"/>
<dbReference type="PANTHER" id="PTHR43588:SF1">
    <property type="entry name" value="COBALT-PRECORRIN-8 METHYLMUTASE"/>
    <property type="match status" value="1"/>
</dbReference>
<keyword evidence="7" id="KW-1185">Reference proteome</keyword>
<dbReference type="PANTHER" id="PTHR43588">
    <property type="entry name" value="COBALT-PRECORRIN-8 METHYLMUTASE"/>
    <property type="match status" value="1"/>
</dbReference>
<comment type="pathway">
    <text evidence="1">Cofactor biosynthesis; adenosylcobalamin biosynthesis.</text>
</comment>
<evidence type="ECO:0000313" key="6">
    <source>
        <dbReference type="EMBL" id="SHM45124.1"/>
    </source>
</evidence>
<dbReference type="InterPro" id="IPR036588">
    <property type="entry name" value="CobH/CbiC_sf"/>
</dbReference>
<dbReference type="STRING" id="447595.SAMN05660826_01065"/>
<gene>
    <name evidence="6" type="ORF">SAMN05660826_01065</name>
</gene>
<sequence length="212" mass="23400">MDYLIEPMAIEKKSFAIIERRINRKIFSEEEMEIAKRVVHATADFEFARLMRFNRNAVESGIEALRAGWDIVTDTRMARAGIRRILASKFGSRVKCYSVSKKAREMAEEMGITRAMAGIMIGAEEPKNRIFVIGNAPTALFKLNELIKKEKISPALVVGVPVGFVGAKEAKEELLQLPVPSIAVKGCKGGTPVAVAIVNALLLLAERRDGVE</sequence>
<evidence type="ECO:0000259" key="5">
    <source>
        <dbReference type="Pfam" id="PF02570"/>
    </source>
</evidence>